<gene>
    <name evidence="2" type="ORF">G2W53_041201</name>
</gene>
<dbReference type="PANTHER" id="PTHR33223">
    <property type="entry name" value="CCHC-TYPE DOMAIN-CONTAINING PROTEIN"/>
    <property type="match status" value="1"/>
</dbReference>
<dbReference type="EMBL" id="JAAIUW010000013">
    <property type="protein sequence ID" value="KAF7802090.1"/>
    <property type="molecule type" value="Genomic_DNA"/>
</dbReference>
<organism evidence="2 3">
    <name type="scientific">Senna tora</name>
    <dbReference type="NCBI Taxonomy" id="362788"/>
    <lineage>
        <taxon>Eukaryota</taxon>
        <taxon>Viridiplantae</taxon>
        <taxon>Streptophyta</taxon>
        <taxon>Embryophyta</taxon>
        <taxon>Tracheophyta</taxon>
        <taxon>Spermatophyta</taxon>
        <taxon>Magnoliopsida</taxon>
        <taxon>eudicotyledons</taxon>
        <taxon>Gunneridae</taxon>
        <taxon>Pentapetalae</taxon>
        <taxon>rosids</taxon>
        <taxon>fabids</taxon>
        <taxon>Fabales</taxon>
        <taxon>Fabaceae</taxon>
        <taxon>Caesalpinioideae</taxon>
        <taxon>Cassia clade</taxon>
        <taxon>Senna</taxon>
    </lineage>
</organism>
<dbReference type="Proteomes" id="UP000634136">
    <property type="component" value="Unassembled WGS sequence"/>
</dbReference>
<feature type="compositionally biased region" description="Polar residues" evidence="1">
    <location>
        <begin position="28"/>
        <end position="39"/>
    </location>
</feature>
<keyword evidence="3" id="KW-1185">Reference proteome</keyword>
<dbReference type="OrthoDB" id="1435941at2759"/>
<proteinExistence type="predicted"/>
<sequence>MPRGKKKKKVIEISPPTVRGRKRRGHANSHSPVRSPITPSSLESIHCEEAEMAEQNNLNLSDYATSKLDGLQHSIWRSSIIANNFEIKPATIQLLQANVRFGGSIIEDPKNHILNFLEICDTFKHNGVSNDAIRLRPFPFSLRDKAKFWLQSLLEGSITTWEVGTSIKAVAGGALMSKPVDDAYTLLETMSSNKHQWHSDINVHARVAGIQDSYMFSSLSFQSATLAKNANNPYSNTYNPSWRNHPNFSWNHNQGVGPSLSSARPNNPLGFNVGGFNQQARMPPSPVEKKPSLEEKMKSYMSKIDALMQS</sequence>
<comment type="caution">
    <text evidence="2">The sequence shown here is derived from an EMBL/GenBank/DDBJ whole genome shotgun (WGS) entry which is preliminary data.</text>
</comment>
<feature type="region of interest" description="Disordered" evidence="1">
    <location>
        <begin position="1"/>
        <end position="39"/>
    </location>
</feature>
<reference evidence="2" key="1">
    <citation type="submission" date="2020-09" db="EMBL/GenBank/DDBJ databases">
        <title>Genome-Enabled Discovery of Anthraquinone Biosynthesis in Senna tora.</title>
        <authorList>
            <person name="Kang S.-H."/>
            <person name="Pandey R.P."/>
            <person name="Lee C.-M."/>
            <person name="Sim J.-S."/>
            <person name="Jeong J.-T."/>
            <person name="Choi B.-S."/>
            <person name="Jung M."/>
            <person name="Ginzburg D."/>
            <person name="Zhao K."/>
            <person name="Won S.Y."/>
            <person name="Oh T.-J."/>
            <person name="Yu Y."/>
            <person name="Kim N.-H."/>
            <person name="Lee O.R."/>
            <person name="Lee T.-H."/>
            <person name="Bashyal P."/>
            <person name="Kim T.-S."/>
            <person name="Lee W.-H."/>
            <person name="Kawkins C."/>
            <person name="Kim C.-K."/>
            <person name="Kim J.S."/>
            <person name="Ahn B.O."/>
            <person name="Rhee S.Y."/>
            <person name="Sohng J.K."/>
        </authorList>
    </citation>
    <scope>NUCLEOTIDE SEQUENCE</scope>
    <source>
        <tissue evidence="2">Leaf</tissue>
    </source>
</reference>
<accession>A0A834SDC5</accession>
<dbReference type="PANTHER" id="PTHR33223:SF11">
    <property type="entry name" value="ELEMENT PROTEIN, PUTATIVE-RELATED"/>
    <property type="match status" value="1"/>
</dbReference>
<name>A0A834SDC5_9FABA</name>
<protein>
    <submittedName>
        <fullName evidence="2">Uncharacterized protein</fullName>
    </submittedName>
</protein>
<evidence type="ECO:0000313" key="3">
    <source>
        <dbReference type="Proteomes" id="UP000634136"/>
    </source>
</evidence>
<evidence type="ECO:0000313" key="2">
    <source>
        <dbReference type="EMBL" id="KAF7802090.1"/>
    </source>
</evidence>
<evidence type="ECO:0000256" key="1">
    <source>
        <dbReference type="SAM" id="MobiDB-lite"/>
    </source>
</evidence>
<dbReference type="AlphaFoldDB" id="A0A834SDC5"/>